<comment type="caution">
    <text evidence="2">The sequence shown here is derived from an EMBL/GenBank/DDBJ whole genome shotgun (WGS) entry which is preliminary data.</text>
</comment>
<sequence>MIETIAHLLKDANAKQMQLTIRINDSGDATIIANTILNPPSTSESAKALQLRGALSSPILVTGDIGQLDVEFSQSLTQYADTFVSAVNHHSTLIDAKAVIEKAQKETYSTNQRSTTNKAEAKKEQVNEKTISTPDISQFESDEADSL</sequence>
<reference evidence="2 3" key="1">
    <citation type="submission" date="2020-08" db="EMBL/GenBank/DDBJ databases">
        <title>Genomic Encyclopedia of Type Strains, Phase IV (KMG-IV): sequencing the most valuable type-strain genomes for metagenomic binning, comparative biology and taxonomic classification.</title>
        <authorList>
            <person name="Goeker M."/>
        </authorList>
    </citation>
    <scope>NUCLEOTIDE SEQUENCE [LARGE SCALE GENOMIC DNA]</scope>
    <source>
        <strain evidence="2 3">DSM 26287</strain>
    </source>
</reference>
<name>A0A7X0NGP8_9GAMM</name>
<protein>
    <recommendedName>
        <fullName evidence="4">PRTRC system protein E</fullName>
    </recommendedName>
</protein>
<evidence type="ECO:0000313" key="3">
    <source>
        <dbReference type="Proteomes" id="UP000537141"/>
    </source>
</evidence>
<proteinExistence type="predicted"/>
<keyword evidence="3" id="KW-1185">Reference proteome</keyword>
<accession>A0A7X0NGP8</accession>
<dbReference type="EMBL" id="JACHHU010000010">
    <property type="protein sequence ID" value="MBB6543147.1"/>
    <property type="molecule type" value="Genomic_DNA"/>
</dbReference>
<evidence type="ECO:0000313" key="2">
    <source>
        <dbReference type="EMBL" id="MBB6543147.1"/>
    </source>
</evidence>
<feature type="region of interest" description="Disordered" evidence="1">
    <location>
        <begin position="106"/>
        <end position="147"/>
    </location>
</feature>
<dbReference type="Proteomes" id="UP000537141">
    <property type="component" value="Unassembled WGS sequence"/>
</dbReference>
<dbReference type="RefSeq" id="WP_184423946.1">
    <property type="nucleotide sequence ID" value="NZ_BAABLB010000028.1"/>
</dbReference>
<gene>
    <name evidence="2" type="ORF">HNQ55_001654</name>
</gene>
<evidence type="ECO:0000256" key="1">
    <source>
        <dbReference type="SAM" id="MobiDB-lite"/>
    </source>
</evidence>
<feature type="compositionally biased region" description="Polar residues" evidence="1">
    <location>
        <begin position="128"/>
        <end position="139"/>
    </location>
</feature>
<evidence type="ECO:0008006" key="4">
    <source>
        <dbReference type="Google" id="ProtNLM"/>
    </source>
</evidence>
<organism evidence="2 3">
    <name type="scientific">Thalassotalea piscium</name>
    <dbReference type="NCBI Taxonomy" id="1230533"/>
    <lineage>
        <taxon>Bacteria</taxon>
        <taxon>Pseudomonadati</taxon>
        <taxon>Pseudomonadota</taxon>
        <taxon>Gammaproteobacteria</taxon>
        <taxon>Alteromonadales</taxon>
        <taxon>Colwelliaceae</taxon>
        <taxon>Thalassotalea</taxon>
    </lineage>
</organism>
<feature type="compositionally biased region" description="Polar residues" evidence="1">
    <location>
        <begin position="106"/>
        <end position="118"/>
    </location>
</feature>
<dbReference type="AlphaFoldDB" id="A0A7X0NGP8"/>